<dbReference type="InterPro" id="IPR027475">
    <property type="entry name" value="Asparaginase/glutaminase_AS2"/>
</dbReference>
<dbReference type="SUPFAM" id="SSF53774">
    <property type="entry name" value="Glutaminase/Asparaginase"/>
    <property type="match status" value="1"/>
</dbReference>
<dbReference type="PIRSF" id="PIRSF500176">
    <property type="entry name" value="L_ASNase"/>
    <property type="match status" value="1"/>
</dbReference>
<keyword evidence="8" id="KW-1185">Reference proteome</keyword>
<dbReference type="PANTHER" id="PTHR11707">
    <property type="entry name" value="L-ASPARAGINASE"/>
    <property type="match status" value="1"/>
</dbReference>
<dbReference type="PROSITE" id="PS51732">
    <property type="entry name" value="ASN_GLN_ASE_3"/>
    <property type="match status" value="1"/>
</dbReference>
<sequence>MPSTDPVILPILGTGGTIAGASTQALDNVGYTAAQISVAQLLAAVPALGAEPGVAFEAEQVAQLDSKDMDPATWQALGRRVAAHLARPEVPGLVITHGTDTLEETAIWLQAVLAPTKPVVLTAAMRPATALAPDGPQNLLDAVRLARTPGACGVLVVAGGRVMAAADVRKRHPYRLDALAAGDAGVLAWIEEGNVRLLRPWPVATALPVGPCAAALQVPVTDWPWVEVVGSHAGADARQVDALRAAGVQGLVVATTGNGTVHRALQAALERAQAGGCPVWLASRCGDGVIVGPAAGPAAAFSPWQARALLQLWLLQQRVAGPQGPAAAGLRRPSA</sequence>
<feature type="active site" evidence="4">
    <location>
        <position position="99"/>
    </location>
</feature>
<dbReference type="PANTHER" id="PTHR11707:SF28">
    <property type="entry name" value="60 KDA LYSOPHOSPHOLIPASE"/>
    <property type="match status" value="1"/>
</dbReference>
<reference evidence="7 8" key="1">
    <citation type="submission" date="2024-04" db="EMBL/GenBank/DDBJ databases">
        <title>Novel species of the genus Ideonella isolated from streams.</title>
        <authorList>
            <person name="Lu H."/>
        </authorList>
    </citation>
    <scope>NUCLEOTIDE SEQUENCE [LARGE SCALE GENOMIC DNA]</scope>
    <source>
        <strain evidence="7 8">BYS139W</strain>
    </source>
</reference>
<evidence type="ECO:0000256" key="4">
    <source>
        <dbReference type="PROSITE-ProRule" id="PRU10100"/>
    </source>
</evidence>
<comment type="similarity">
    <text evidence="1">Belongs to the asparaginase 1 family.</text>
</comment>
<dbReference type="RefSeq" id="WP_341372704.1">
    <property type="nucleotide sequence ID" value="NZ_JBBUTF010000003.1"/>
</dbReference>
<keyword evidence="2" id="KW-0378">Hydrolase</keyword>
<accession>A0ABU9B5B1</accession>
<dbReference type="Proteomes" id="UP001368500">
    <property type="component" value="Unassembled WGS sequence"/>
</dbReference>
<gene>
    <name evidence="7" type="ORF">AACH11_02920</name>
</gene>
<dbReference type="Pfam" id="PF17763">
    <property type="entry name" value="Asparaginase_C"/>
    <property type="match status" value="1"/>
</dbReference>
<protein>
    <submittedName>
        <fullName evidence="7">Asparaginase</fullName>
    </submittedName>
</protein>
<dbReference type="InterPro" id="IPR036152">
    <property type="entry name" value="Asp/glu_Ase-like_sf"/>
</dbReference>
<evidence type="ECO:0000259" key="5">
    <source>
        <dbReference type="Pfam" id="PF00710"/>
    </source>
</evidence>
<dbReference type="InterPro" id="IPR027473">
    <property type="entry name" value="L-asparaginase_C"/>
</dbReference>
<dbReference type="InterPro" id="IPR027474">
    <property type="entry name" value="L-asparaginase_N"/>
</dbReference>
<evidence type="ECO:0000256" key="2">
    <source>
        <dbReference type="ARBA" id="ARBA00022801"/>
    </source>
</evidence>
<dbReference type="InterPro" id="IPR006034">
    <property type="entry name" value="Asparaginase/glutaminase-like"/>
</dbReference>
<evidence type="ECO:0000256" key="3">
    <source>
        <dbReference type="PROSITE-ProRule" id="PRU10099"/>
    </source>
</evidence>
<dbReference type="InterPro" id="IPR040919">
    <property type="entry name" value="Asparaginase_C"/>
</dbReference>
<feature type="active site" evidence="3">
    <location>
        <position position="17"/>
    </location>
</feature>
<feature type="domain" description="L-asparaginase N-terminal" evidence="5">
    <location>
        <begin position="11"/>
        <end position="199"/>
    </location>
</feature>
<dbReference type="SFLD" id="SFLDS00057">
    <property type="entry name" value="Glutaminase/Asparaginase"/>
    <property type="match status" value="1"/>
</dbReference>
<dbReference type="PROSITE" id="PS00144">
    <property type="entry name" value="ASN_GLN_ASE_1"/>
    <property type="match status" value="1"/>
</dbReference>
<feature type="domain" description="Asparaginase/glutaminase C-terminal" evidence="6">
    <location>
        <begin position="226"/>
        <end position="316"/>
    </location>
</feature>
<dbReference type="InterPro" id="IPR037152">
    <property type="entry name" value="L-asparaginase_N_sf"/>
</dbReference>
<evidence type="ECO:0000259" key="6">
    <source>
        <dbReference type="Pfam" id="PF17763"/>
    </source>
</evidence>
<dbReference type="Pfam" id="PF00710">
    <property type="entry name" value="Asparaginase"/>
    <property type="match status" value="1"/>
</dbReference>
<comment type="caution">
    <text evidence="7">The sequence shown here is derived from an EMBL/GenBank/DDBJ whole genome shotgun (WGS) entry which is preliminary data.</text>
</comment>
<dbReference type="PIRSF" id="PIRSF001220">
    <property type="entry name" value="L-ASNase_gatD"/>
    <property type="match status" value="1"/>
</dbReference>
<dbReference type="CDD" id="cd08964">
    <property type="entry name" value="L-asparaginase_II"/>
    <property type="match status" value="1"/>
</dbReference>
<dbReference type="InterPro" id="IPR020827">
    <property type="entry name" value="Asparaginase/glutaminase_AS1"/>
</dbReference>
<dbReference type="PRINTS" id="PR00139">
    <property type="entry name" value="ASNGLNASE"/>
</dbReference>
<dbReference type="EMBL" id="JBBUTF010000003">
    <property type="protein sequence ID" value="MEK8024919.1"/>
    <property type="molecule type" value="Genomic_DNA"/>
</dbReference>
<dbReference type="SMART" id="SM00870">
    <property type="entry name" value="Asparaginase"/>
    <property type="match status" value="1"/>
</dbReference>
<dbReference type="Gene3D" id="3.40.50.40">
    <property type="match status" value="1"/>
</dbReference>
<dbReference type="Gene3D" id="3.40.50.1170">
    <property type="entry name" value="L-asparaginase, N-terminal domain"/>
    <property type="match status" value="1"/>
</dbReference>
<name>A0ABU9B5B1_9BURK</name>
<dbReference type="PROSITE" id="PS00917">
    <property type="entry name" value="ASN_GLN_ASE_2"/>
    <property type="match status" value="1"/>
</dbReference>
<organism evidence="7 8">
    <name type="scientific">Pseudaquabacterium rugosum</name>
    <dbReference type="NCBI Taxonomy" id="2984194"/>
    <lineage>
        <taxon>Bacteria</taxon>
        <taxon>Pseudomonadati</taxon>
        <taxon>Pseudomonadota</taxon>
        <taxon>Betaproteobacteria</taxon>
        <taxon>Burkholderiales</taxon>
        <taxon>Sphaerotilaceae</taxon>
        <taxon>Pseudaquabacterium</taxon>
    </lineage>
</organism>
<proteinExistence type="inferred from homology"/>
<evidence type="ECO:0000313" key="7">
    <source>
        <dbReference type="EMBL" id="MEK8024919.1"/>
    </source>
</evidence>
<evidence type="ECO:0000313" key="8">
    <source>
        <dbReference type="Proteomes" id="UP001368500"/>
    </source>
</evidence>
<evidence type="ECO:0000256" key="1">
    <source>
        <dbReference type="ARBA" id="ARBA00010518"/>
    </source>
</evidence>
<dbReference type="InterPro" id="IPR004550">
    <property type="entry name" value="AsnASE_II"/>
</dbReference>